<reference evidence="1" key="1">
    <citation type="submission" date="2023-04" db="EMBL/GenBank/DDBJ databases">
        <title>Draft Genome sequencing of Naganishia species isolated from polar environments using Oxford Nanopore Technology.</title>
        <authorList>
            <person name="Leo P."/>
            <person name="Venkateswaran K."/>
        </authorList>
    </citation>
    <scope>NUCLEOTIDE SEQUENCE</scope>
    <source>
        <strain evidence="1">MNA-CCFEE 5262</strain>
    </source>
</reference>
<evidence type="ECO:0000313" key="1">
    <source>
        <dbReference type="EMBL" id="KAJ9112173.1"/>
    </source>
</evidence>
<protein>
    <submittedName>
        <fullName evidence="1">Uncharacterized protein</fullName>
    </submittedName>
</protein>
<evidence type="ECO:0000313" key="2">
    <source>
        <dbReference type="Proteomes" id="UP001230649"/>
    </source>
</evidence>
<accession>A0ACC2WL86</accession>
<organism evidence="1 2">
    <name type="scientific">Naganishia adeliensis</name>
    <dbReference type="NCBI Taxonomy" id="92952"/>
    <lineage>
        <taxon>Eukaryota</taxon>
        <taxon>Fungi</taxon>
        <taxon>Dikarya</taxon>
        <taxon>Basidiomycota</taxon>
        <taxon>Agaricomycotina</taxon>
        <taxon>Tremellomycetes</taxon>
        <taxon>Filobasidiales</taxon>
        <taxon>Filobasidiaceae</taxon>
        <taxon>Naganishia</taxon>
    </lineage>
</organism>
<proteinExistence type="predicted"/>
<sequence length="569" mass="64177">MHPDSVMREEAQEADKAFVDLYSEVFSSSGVASNLSNLEAEGSIAEADSKRFGKIWKEDLRLGGAYLSDASKAEVKRLSREIAECTNEFEDNIRNDPIRLELSAEELVGLPDDYLKNRTINPSTQKTTVKFRPPERMFRFVCNEAAPANEDVLKRLLRLRHQKAIILGYSNSAELDLQDTIAKPPAEVARFLDEVHDAIKPRAGREKSAIVELLKQKEGIDAQPWDILYGRALLKSHLLSGFNPKIARQYFQVARVFPALQQIAQRLFSLRFEAIEGVDAWHPSVTASAVYDLAGGEEKLIGRIFFDIYPREGKNDGAAAYTARRPVDGEKLAEVILYANMPDQPGACMSYDEVQTILHELGHCAHALTAKQRYDRFAGIDSLPMDFVEAPSQMLELWLTDSSLFDFAVNDRGERIPQKLLDQLDAATAIGRGITKRSLMAMSKYCPEFHLRNPDNDVPTTDVVADIYRRYSNFPLVPGISPHLSLGHIAAENYGSRLYSYLFSEVICHDIFSEFRKTGNLMDKDTAARYRKVILEKGSSQDPKDFIEEFLGRKYNSKAYMKWLNAGDL</sequence>
<dbReference type="Proteomes" id="UP001230649">
    <property type="component" value="Unassembled WGS sequence"/>
</dbReference>
<name>A0ACC2WL86_9TREE</name>
<comment type="caution">
    <text evidence="1">The sequence shown here is derived from an EMBL/GenBank/DDBJ whole genome shotgun (WGS) entry which is preliminary data.</text>
</comment>
<keyword evidence="2" id="KW-1185">Reference proteome</keyword>
<gene>
    <name evidence="1" type="ORF">QFC20_002354</name>
</gene>
<dbReference type="EMBL" id="JASBWS010000016">
    <property type="protein sequence ID" value="KAJ9112173.1"/>
    <property type="molecule type" value="Genomic_DNA"/>
</dbReference>